<evidence type="ECO:0000313" key="2">
    <source>
        <dbReference type="Proteomes" id="UP000461730"/>
    </source>
</evidence>
<keyword evidence="2" id="KW-1185">Reference proteome</keyword>
<accession>A0A7K1UCT9</accession>
<evidence type="ECO:0000313" key="1">
    <source>
        <dbReference type="EMBL" id="MVT12136.1"/>
    </source>
</evidence>
<dbReference type="AlphaFoldDB" id="A0A7K1UCT9"/>
<dbReference type="EMBL" id="WRXN01000019">
    <property type="protein sequence ID" value="MVT12136.1"/>
    <property type="molecule type" value="Genomic_DNA"/>
</dbReference>
<name>A0A7K1UCT9_9BACT</name>
<gene>
    <name evidence="1" type="ORF">GO493_28010</name>
</gene>
<comment type="caution">
    <text evidence="1">The sequence shown here is derived from an EMBL/GenBank/DDBJ whole genome shotgun (WGS) entry which is preliminary data.</text>
</comment>
<sequence length="204" mass="23710">MANFYDEIRLSVEGNFAFLRRYGFGDFEEQQIAYEVHFLAKNDLITINIWFEMTIETPVWVTVNGYYTSMLEPDNALDKQYTAQRAEIYANRSAREQFITLNKAYLQETASLLQKYPEVLMGDVTILKANSDKATAERERQQAAERIEKHIYTCYFTIGGGIECEEEAPSLEALRLSLQQFENPTIRIIEVVDCYMNPVPFPWP</sequence>
<reference evidence="1 2" key="1">
    <citation type="submission" date="2019-12" db="EMBL/GenBank/DDBJ databases">
        <title>Chitinophaga sp. strain ysch24 (GDMCC 1.1355), whole genome shotgun sequence.</title>
        <authorList>
            <person name="Zhang X."/>
        </authorList>
    </citation>
    <scope>NUCLEOTIDE SEQUENCE [LARGE SCALE GENOMIC DNA]</scope>
    <source>
        <strain evidence="2">ysch24</strain>
    </source>
</reference>
<organism evidence="1 2">
    <name type="scientific">Chitinophaga tropicalis</name>
    <dbReference type="NCBI Taxonomy" id="2683588"/>
    <lineage>
        <taxon>Bacteria</taxon>
        <taxon>Pseudomonadati</taxon>
        <taxon>Bacteroidota</taxon>
        <taxon>Chitinophagia</taxon>
        <taxon>Chitinophagales</taxon>
        <taxon>Chitinophagaceae</taxon>
        <taxon>Chitinophaga</taxon>
    </lineage>
</organism>
<protein>
    <submittedName>
        <fullName evidence="1">Uncharacterized protein</fullName>
    </submittedName>
</protein>
<dbReference type="Proteomes" id="UP000461730">
    <property type="component" value="Unassembled WGS sequence"/>
</dbReference>
<dbReference type="RefSeq" id="WP_157309552.1">
    <property type="nucleotide sequence ID" value="NZ_WRXN01000019.1"/>
</dbReference>
<proteinExistence type="predicted"/>